<dbReference type="eggNOG" id="COG2071">
    <property type="taxonomic scope" value="Bacteria"/>
</dbReference>
<dbReference type="CDD" id="cd01745">
    <property type="entry name" value="GATase1_2"/>
    <property type="match status" value="1"/>
</dbReference>
<dbReference type="SUPFAM" id="SSF52317">
    <property type="entry name" value="Class I glutamine amidotransferase-like"/>
    <property type="match status" value="1"/>
</dbReference>
<dbReference type="InterPro" id="IPR029062">
    <property type="entry name" value="Class_I_gatase-like"/>
</dbReference>
<evidence type="ECO:0000313" key="1">
    <source>
        <dbReference type="EMBL" id="ACI99552.1"/>
    </source>
</evidence>
<proteinExistence type="predicted"/>
<dbReference type="InterPro" id="IPR011697">
    <property type="entry name" value="Peptidase_C26"/>
</dbReference>
<dbReference type="GO" id="GO:0033969">
    <property type="term" value="F:gamma-glutamyl-gamma-aminobutyrate hydrolase activity"/>
    <property type="evidence" value="ECO:0007669"/>
    <property type="project" value="TreeGrafter"/>
</dbReference>
<dbReference type="GO" id="GO:0005829">
    <property type="term" value="C:cytosol"/>
    <property type="evidence" value="ECO:0007669"/>
    <property type="project" value="TreeGrafter"/>
</dbReference>
<dbReference type="PANTHER" id="PTHR43235">
    <property type="entry name" value="GLUTAMINE AMIDOTRANSFERASE PB2B2.05-RELATED"/>
    <property type="match status" value="1"/>
</dbReference>
<keyword evidence="2" id="KW-1185">Reference proteome</keyword>
<dbReference type="MEROPS" id="C26.A28"/>
<dbReference type="PROSITE" id="PS51273">
    <property type="entry name" value="GATASE_TYPE_1"/>
    <property type="match status" value="1"/>
</dbReference>
<dbReference type="GO" id="GO:0006598">
    <property type="term" value="P:polyamine catabolic process"/>
    <property type="evidence" value="ECO:0007669"/>
    <property type="project" value="TreeGrafter"/>
</dbReference>
<dbReference type="Gene3D" id="3.40.50.880">
    <property type="match status" value="1"/>
</dbReference>
<dbReference type="Pfam" id="PF07722">
    <property type="entry name" value="Peptidase_C26"/>
    <property type="match status" value="1"/>
</dbReference>
<dbReference type="HOGENOM" id="CLU_030756_3_0_5"/>
<dbReference type="OrthoDB" id="9813383at2"/>
<dbReference type="InterPro" id="IPR044668">
    <property type="entry name" value="PuuD-like"/>
</dbReference>
<dbReference type="PRINTS" id="PR00097">
    <property type="entry name" value="ANTSNTHASEII"/>
</dbReference>
<protein>
    <submittedName>
        <fullName evidence="1">Peptidase C26</fullName>
    </submittedName>
</protein>
<sequence length="242" mass="26422">MARRPLIGVTASARRSLTPWLFNRLALVRAGARAVRLTPDTACRFDRLDGLVIGGGDDIEPIRYGSLLEPTVRIDPDRDALELAALDWAERCGRPVLGICRGAQMINVHRGGTLHTDIHKIYVEAPRLRTVLPRKVVCVDPCSLLRRLLRQGECRVNALHHQSVDRPGQGVRIAARDIHGIVQAVEVPARPFLLGVQWHPEFLLTDRGQQRLFRALVQAAAGRTPAGPLAGTHGSDAAPAAA</sequence>
<organism evidence="1 2">
    <name type="scientific">Rhodospirillum centenum (strain ATCC 51521 / SW)</name>
    <dbReference type="NCBI Taxonomy" id="414684"/>
    <lineage>
        <taxon>Bacteria</taxon>
        <taxon>Pseudomonadati</taxon>
        <taxon>Pseudomonadota</taxon>
        <taxon>Alphaproteobacteria</taxon>
        <taxon>Rhodospirillales</taxon>
        <taxon>Rhodospirillaceae</taxon>
        <taxon>Rhodospirillum</taxon>
    </lineage>
</organism>
<dbReference type="EMBL" id="CP000613">
    <property type="protein sequence ID" value="ACI99552.1"/>
    <property type="molecule type" value="Genomic_DNA"/>
</dbReference>
<dbReference type="Proteomes" id="UP000001591">
    <property type="component" value="Chromosome"/>
</dbReference>
<reference evidence="1 2" key="1">
    <citation type="journal article" date="2010" name="BMC Genomics">
        <title>Metabolic flexibility revealed in the genome of the cyst-forming alpha-1 proteobacterium Rhodospirillum centenum.</title>
        <authorList>
            <person name="Lu Y.K."/>
            <person name="Marden J."/>
            <person name="Han M."/>
            <person name="Swingley W.D."/>
            <person name="Mastrian S.D."/>
            <person name="Chowdhury S.R."/>
            <person name="Hao J."/>
            <person name="Helmy T."/>
            <person name="Kim S."/>
            <person name="Kurdoglu A.A."/>
            <person name="Matthies H.J."/>
            <person name="Rollo D."/>
            <person name="Stothard P."/>
            <person name="Blankenship R.E."/>
            <person name="Bauer C.E."/>
            <person name="Touchman J.W."/>
        </authorList>
    </citation>
    <scope>NUCLEOTIDE SEQUENCE [LARGE SCALE GENOMIC DNA]</scope>
    <source>
        <strain evidence="2">ATCC 51521 / SW</strain>
    </source>
</reference>
<dbReference type="RefSeq" id="WP_012567337.1">
    <property type="nucleotide sequence ID" value="NC_011420.2"/>
</dbReference>
<dbReference type="AlphaFoldDB" id="B6IP50"/>
<name>B6IP50_RHOCS</name>
<dbReference type="PANTHER" id="PTHR43235:SF1">
    <property type="entry name" value="GLUTAMINE AMIDOTRANSFERASE PB2B2.05-RELATED"/>
    <property type="match status" value="1"/>
</dbReference>
<dbReference type="KEGG" id="rce:RC1_2165"/>
<dbReference type="STRING" id="414684.RC1_2165"/>
<accession>B6IP50</accession>
<evidence type="ECO:0000313" key="2">
    <source>
        <dbReference type="Proteomes" id="UP000001591"/>
    </source>
</evidence>
<gene>
    <name evidence="1" type="ordered locus">RC1_2165</name>
</gene>